<gene>
    <name evidence="10" type="ORF">C2E21_6711</name>
</gene>
<evidence type="ECO:0000256" key="4">
    <source>
        <dbReference type="ARBA" id="ARBA00023159"/>
    </source>
</evidence>
<evidence type="ECO:0000313" key="11">
    <source>
        <dbReference type="Proteomes" id="UP000239899"/>
    </source>
</evidence>
<evidence type="ECO:0000313" key="10">
    <source>
        <dbReference type="EMBL" id="PRW44595.1"/>
    </source>
</evidence>
<dbReference type="GO" id="GO:0016592">
    <property type="term" value="C:mediator complex"/>
    <property type="evidence" value="ECO:0007669"/>
    <property type="project" value="UniProtKB-UniRule"/>
</dbReference>
<comment type="subunit">
    <text evidence="7">Component of the Mediator complex.</text>
</comment>
<evidence type="ECO:0000256" key="8">
    <source>
        <dbReference type="SAM" id="MobiDB-lite"/>
    </source>
</evidence>
<sequence length="1509" mass="156396">MLGAVGRLFGFGSAAAGCGACDPEVLAKCSAPQPGDVKAHSHHVFVKLPAPSGSSGATDEGWWPESVDAEPTIKAVTTAIKEAGAAINGAVKVTAFDRLTSKALAPGSCDVLVLGAGAAGVGLQSVPLDRLPAVVLAALTGGDAAAAAGPDAQSSEDVADTVLVVCCHVARDERCGHIGPPLADKLAELAGTQAATGGVRVLKSSHIGGHKYAGNVIAYTRQDGAFQGNWFGGLNPGNANEFLTALFACKAPHGPAGDRVLRKYWRGCVGLSKEQQLERFEHGLKDIEDMGLPPAGQAAMEQPGAHQALDSLKLVPFRDVLENVCQEAHAGLQALADRLPALDDQQRKAELLQHLQTTQQRLQRLHVCAQWAHKAKAVNTCREVLKASQDHSAALVHAADEFFRLHEELRFVRAPLFDVGTALHILQSGNYRVLPSVIEEELVQPGQRLERPGEVPEVVAAEQQQAATRRIDFLLRSKLLTTELPPGLRVVRVRGGVATVAATGGQYTACLTLVPSPRDDVTLAKYRPPGEPEDAAAAAVKEEPEVTQPVAGPSAAAADGGQPSTSAAAAGPLAGGDADQRQGTDCWRWQLLSFELLPAAAGQDPPPLLAPQQQWLQQHVEQRMWVAADMEQLVRLGKQAWVTVPAAPKEQQEQGRASSAPAPTTSMAPSQLPAAADSKGKQPMAVDGEPEAPLGEQQGAAAAQLPAYAARPLAAMHAVLCQSAGRLALFSLLLSDARRLEGGSWKGGLKLSRAAAGAGIRLAYWLQLPSMGWQELQCLRDGTPFQPTPTGATAAATAGPQQQQQQQQQQQPEPPAVDVVVREDGNLAASSSPQLHHPLSGEAVQLPLPLDSAASFGADRLLLQAAACSAAVQLAAVQAVLQRRGHLAANGTHAELSLAAPLSPAAGAGVSEAPLPTSPSLLLWSSGSVQLSLGMQLRTGRLLLAAGPAVLESEQGSSAQAAVAAAQQQLDQLQRDALLQPLPPGTSRGMLAARLAADAVARLSLQLSVQRRMDAAAAAAAGFGMARAALPQRLLQQHMGTVSLLLAPLSGNTLTLALPAHQPPRDLARWASRQQAQQQQQGGGNGSGPGSVAESGATRCFMLLDFGDASTDAVKEEQPAVAAGAAAPQLRVLLATCACTSRGTATRVVQLAELPQQLLQAMRQAADGSVSASSRKRRASDAAEQQTLAAAAAAAGDGEMELGLAAAAAWCKRQAGESALRAQLQLLPTQHMEELSLTQPQRPAIRLPHMPVLAQLDAWAAKQLQVAGSSGAASSWGASNGGEQPGTPAGVDAAAQLGPPKPAATIQLEEGEAEAEAGQWRIQLSSLYFARLAQLLQRHGMALAPPADDVQHVTPTAAGLTLAYSLQKGRSVLTGISDIARLGMMQLCLIRLLGYMAANPLAAGAAAAVSATGGSNGTLLQPNGALTPAGKGAAGPVWPLPGCGSVRLAPVWAAQLWQRLQLEVPAFATVQPPAGANGEQRQAVLQAWVPWQGLPLALAHLMRAVAAAK</sequence>
<dbReference type="GO" id="GO:0006357">
    <property type="term" value="P:regulation of transcription by RNA polymerase II"/>
    <property type="evidence" value="ECO:0007669"/>
    <property type="project" value="InterPro"/>
</dbReference>
<dbReference type="SUPFAM" id="SSF52833">
    <property type="entry name" value="Thioredoxin-like"/>
    <property type="match status" value="1"/>
</dbReference>
<dbReference type="EMBL" id="LHPG02000013">
    <property type="protein sequence ID" value="PRW44595.1"/>
    <property type="molecule type" value="Genomic_DNA"/>
</dbReference>
<dbReference type="InterPro" id="IPR055122">
    <property type="entry name" value="Med14_N"/>
</dbReference>
<comment type="similarity">
    <text evidence="2 7">Belongs to the Mediator complex subunit 14 family.</text>
</comment>
<keyword evidence="11" id="KW-1185">Reference proteome</keyword>
<name>A0A2P6TKJ3_CHLSO</name>
<dbReference type="OrthoDB" id="514257at2759"/>
<dbReference type="Pfam" id="PF08638">
    <property type="entry name" value="Med14"/>
    <property type="match status" value="1"/>
</dbReference>
<dbReference type="GO" id="GO:0070847">
    <property type="term" value="C:core mediator complex"/>
    <property type="evidence" value="ECO:0007669"/>
    <property type="project" value="TreeGrafter"/>
</dbReference>
<evidence type="ECO:0000256" key="7">
    <source>
        <dbReference type="RuleBase" id="RU365082"/>
    </source>
</evidence>
<dbReference type="InterPro" id="IPR013947">
    <property type="entry name" value="Mediator_Med14"/>
</dbReference>
<reference evidence="10 11" key="1">
    <citation type="journal article" date="2018" name="Plant J.">
        <title>Genome sequences of Chlorella sorokiniana UTEX 1602 and Micractinium conductrix SAG 241.80: implications to maltose excretion by a green alga.</title>
        <authorList>
            <person name="Arriola M.B."/>
            <person name="Velmurugan N."/>
            <person name="Zhang Y."/>
            <person name="Plunkett M.H."/>
            <person name="Hondzo H."/>
            <person name="Barney B.M."/>
        </authorList>
    </citation>
    <scope>NUCLEOTIDE SEQUENCE [LARGE SCALE GENOMIC DNA]</scope>
    <source>
        <strain evidence="11">UTEX 1602</strain>
    </source>
</reference>
<comment type="subcellular location">
    <subcellularLocation>
        <location evidence="1 7">Nucleus</location>
    </subcellularLocation>
</comment>
<dbReference type="PANTHER" id="PTHR12809:SF2">
    <property type="entry name" value="MEDIATOR OF RNA POLYMERASE II TRANSCRIPTION SUBUNIT 14"/>
    <property type="match status" value="1"/>
</dbReference>
<feature type="region of interest" description="Disordered" evidence="8">
    <location>
        <begin position="527"/>
        <end position="581"/>
    </location>
</feature>
<evidence type="ECO:0000256" key="5">
    <source>
        <dbReference type="ARBA" id="ARBA00023163"/>
    </source>
</evidence>
<keyword evidence="6 7" id="KW-0539">Nucleus</keyword>
<keyword evidence="3 7" id="KW-0805">Transcription regulation</keyword>
<dbReference type="CDD" id="cd03062">
    <property type="entry name" value="TRX_Fd_Sucrase"/>
    <property type="match status" value="1"/>
</dbReference>
<keyword evidence="5 7" id="KW-0804">Transcription</keyword>
<dbReference type="STRING" id="3076.A0A2P6TKJ3"/>
<comment type="caution">
    <text evidence="10">The sequence shown here is derived from an EMBL/GenBank/DDBJ whole genome shotgun (WGS) entry which is preliminary data.</text>
</comment>
<feature type="region of interest" description="Disordered" evidence="8">
    <location>
        <begin position="646"/>
        <end position="698"/>
    </location>
</feature>
<feature type="region of interest" description="Disordered" evidence="8">
    <location>
        <begin position="1066"/>
        <end position="1092"/>
    </location>
</feature>
<protein>
    <recommendedName>
        <fullName evidence="7">Mediator of RNA polymerase II transcription subunit 14</fullName>
    </recommendedName>
    <alternativeName>
        <fullName evidence="7">Mediator complex subunit 14</fullName>
    </alternativeName>
</protein>
<evidence type="ECO:0000256" key="2">
    <source>
        <dbReference type="ARBA" id="ARBA00007813"/>
    </source>
</evidence>
<feature type="compositionally biased region" description="Low complexity" evidence="8">
    <location>
        <begin position="567"/>
        <end position="577"/>
    </location>
</feature>
<feature type="region of interest" description="Disordered" evidence="8">
    <location>
        <begin position="1271"/>
        <end position="1299"/>
    </location>
</feature>
<evidence type="ECO:0000256" key="1">
    <source>
        <dbReference type="ARBA" id="ARBA00004123"/>
    </source>
</evidence>
<organism evidence="10 11">
    <name type="scientific">Chlorella sorokiniana</name>
    <name type="common">Freshwater green alga</name>
    <dbReference type="NCBI Taxonomy" id="3076"/>
    <lineage>
        <taxon>Eukaryota</taxon>
        <taxon>Viridiplantae</taxon>
        <taxon>Chlorophyta</taxon>
        <taxon>core chlorophytes</taxon>
        <taxon>Trebouxiophyceae</taxon>
        <taxon>Chlorellales</taxon>
        <taxon>Chlorellaceae</taxon>
        <taxon>Chlorella clade</taxon>
        <taxon>Chlorella</taxon>
    </lineage>
</organism>
<dbReference type="GO" id="GO:0003712">
    <property type="term" value="F:transcription coregulator activity"/>
    <property type="evidence" value="ECO:0007669"/>
    <property type="project" value="UniProtKB-UniRule"/>
</dbReference>
<comment type="function">
    <text evidence="7">Component of the Mediator complex, a coactivator involved in the regulated transcription of nearly all RNA polymerase II-dependent genes. Mediator functions as a bridge to convey information from gene-specific regulatory proteins to the basal RNA polymerase II transcription machinery. Mediator is recruited to promoters by direct interactions with regulatory proteins and serves as a scaffold for the assembly of a functional preinitiation complex with RNA polymerase II and the general transcription factors.</text>
</comment>
<dbReference type="Proteomes" id="UP000239899">
    <property type="component" value="Unassembled WGS sequence"/>
</dbReference>
<dbReference type="InterPro" id="IPR009737">
    <property type="entry name" value="Aim32/Apd1-like"/>
</dbReference>
<proteinExistence type="inferred from homology"/>
<dbReference type="InterPro" id="IPR036249">
    <property type="entry name" value="Thioredoxin-like_sf"/>
</dbReference>
<feature type="compositionally biased region" description="Low complexity" evidence="8">
    <location>
        <begin position="657"/>
        <end position="670"/>
    </location>
</feature>
<keyword evidence="4 7" id="KW-0010">Activator</keyword>
<evidence type="ECO:0000259" key="9">
    <source>
        <dbReference type="Pfam" id="PF08638"/>
    </source>
</evidence>
<feature type="domain" description="Mediator complex subunit MED14 N-terminal" evidence="9">
    <location>
        <begin position="315"/>
        <end position="513"/>
    </location>
</feature>
<dbReference type="Gene3D" id="3.40.30.10">
    <property type="entry name" value="Glutaredoxin"/>
    <property type="match status" value="1"/>
</dbReference>
<evidence type="ECO:0000256" key="6">
    <source>
        <dbReference type="ARBA" id="ARBA00023242"/>
    </source>
</evidence>
<evidence type="ECO:0000256" key="3">
    <source>
        <dbReference type="ARBA" id="ARBA00023015"/>
    </source>
</evidence>
<feature type="compositionally biased region" description="Low complexity" evidence="8">
    <location>
        <begin position="782"/>
        <end position="811"/>
    </location>
</feature>
<dbReference type="Pfam" id="PF06999">
    <property type="entry name" value="Suc_Fer-like"/>
    <property type="match status" value="1"/>
</dbReference>
<dbReference type="PANTHER" id="PTHR12809">
    <property type="entry name" value="MEDIATOR COMPLEX SUBUNIT"/>
    <property type="match status" value="1"/>
</dbReference>
<feature type="region of interest" description="Disordered" evidence="8">
    <location>
        <begin position="780"/>
        <end position="816"/>
    </location>
</feature>
<accession>A0A2P6TKJ3</accession>
<dbReference type="PROSITE" id="PS51257">
    <property type="entry name" value="PROKAR_LIPOPROTEIN"/>
    <property type="match status" value="1"/>
</dbReference>